<dbReference type="EMBL" id="BLXT01001947">
    <property type="protein sequence ID" value="GFN89696.1"/>
    <property type="molecule type" value="Genomic_DNA"/>
</dbReference>
<reference evidence="1 2" key="1">
    <citation type="journal article" date="2021" name="Elife">
        <title>Chloroplast acquisition without the gene transfer in kleptoplastic sea slugs, Plakobranchus ocellatus.</title>
        <authorList>
            <person name="Maeda T."/>
            <person name="Takahashi S."/>
            <person name="Yoshida T."/>
            <person name="Shimamura S."/>
            <person name="Takaki Y."/>
            <person name="Nagai Y."/>
            <person name="Toyoda A."/>
            <person name="Suzuki Y."/>
            <person name="Arimoto A."/>
            <person name="Ishii H."/>
            <person name="Satoh N."/>
            <person name="Nishiyama T."/>
            <person name="Hasebe M."/>
            <person name="Maruyama T."/>
            <person name="Minagawa J."/>
            <person name="Obokata J."/>
            <person name="Shigenobu S."/>
        </authorList>
    </citation>
    <scope>NUCLEOTIDE SEQUENCE [LARGE SCALE GENOMIC DNA]</scope>
</reference>
<dbReference type="Proteomes" id="UP000735302">
    <property type="component" value="Unassembled WGS sequence"/>
</dbReference>
<proteinExistence type="predicted"/>
<organism evidence="1 2">
    <name type="scientific">Plakobranchus ocellatus</name>
    <dbReference type="NCBI Taxonomy" id="259542"/>
    <lineage>
        <taxon>Eukaryota</taxon>
        <taxon>Metazoa</taxon>
        <taxon>Spiralia</taxon>
        <taxon>Lophotrochozoa</taxon>
        <taxon>Mollusca</taxon>
        <taxon>Gastropoda</taxon>
        <taxon>Heterobranchia</taxon>
        <taxon>Euthyneura</taxon>
        <taxon>Panpulmonata</taxon>
        <taxon>Sacoglossa</taxon>
        <taxon>Placobranchoidea</taxon>
        <taxon>Plakobranchidae</taxon>
        <taxon>Plakobranchus</taxon>
    </lineage>
</organism>
<gene>
    <name evidence="1" type="ORF">PoB_001620200</name>
</gene>
<name>A0AAV3Z543_9GAST</name>
<keyword evidence="2" id="KW-1185">Reference proteome</keyword>
<evidence type="ECO:0000313" key="2">
    <source>
        <dbReference type="Proteomes" id="UP000735302"/>
    </source>
</evidence>
<evidence type="ECO:0000313" key="1">
    <source>
        <dbReference type="EMBL" id="GFN89696.1"/>
    </source>
</evidence>
<dbReference type="AntiFam" id="ANF00012">
    <property type="entry name" value="tRNA translation"/>
</dbReference>
<dbReference type="AlphaFoldDB" id="A0AAV3Z543"/>
<protein>
    <submittedName>
        <fullName evidence="1">Uncharacterized protein</fullName>
    </submittedName>
</protein>
<accession>A0AAV3Z543</accession>
<sequence>MGSNSKPDRGVPAELMAISLADALPTPPYVRKKNSNRWQSYGMLVNCQGKLTRNPICKRLEPSNNAFSVGPMLGTSIREPGIGPGCFWHTALRVSLPLLPRRLYLRQVLTDLATHWARTGIRTSDLSLGSQLLYQVSRRSSLTRRSKKA</sequence>
<comment type="caution">
    <text evidence="1">The sequence shown here is derived from an EMBL/GenBank/DDBJ whole genome shotgun (WGS) entry which is preliminary data.</text>
</comment>